<dbReference type="AlphaFoldDB" id="A0A6J3M6B6"/>
<proteinExistence type="predicted"/>
<sequence length="158" mass="17672">MYLHEWDWYKQLAKQLDYIVTHIVFTSLTVERGLLKADQASQGPSMFSIKEEFSEQADDPGPIIQPFQEISALLERGPGESNVEPVNLKIGPVDYRVLCPVHKETKAAEKQDVDQQDDDQQNAASHGMRGVRAGLSRGRSVYFCGSRRHAPETGNSGK</sequence>
<evidence type="ECO:0000256" key="1">
    <source>
        <dbReference type="SAM" id="MobiDB-lite"/>
    </source>
</evidence>
<accession>A0A6J3M6B6</accession>
<dbReference type="RefSeq" id="XP_033460474.1">
    <property type="nucleotide sequence ID" value="XM_033608253.1"/>
</dbReference>
<reference evidence="3" key="1">
    <citation type="submission" date="2020-01" db="EMBL/GenBank/DDBJ databases">
        <authorList>
            <consortium name="DOE Joint Genome Institute"/>
            <person name="Haridas S."/>
            <person name="Albert R."/>
            <person name="Binder M."/>
            <person name="Bloem J."/>
            <person name="Labutti K."/>
            <person name="Salamov A."/>
            <person name="Andreopoulos B."/>
            <person name="Baker S.E."/>
            <person name="Barry K."/>
            <person name="Bills G."/>
            <person name="Bluhm B.H."/>
            <person name="Cannon C."/>
            <person name="Castanera R."/>
            <person name="Culley D.E."/>
            <person name="Daum C."/>
            <person name="Ezra D."/>
            <person name="Gonzalez J.B."/>
            <person name="Henrissat B."/>
            <person name="Kuo A."/>
            <person name="Liang C."/>
            <person name="Lipzen A."/>
            <person name="Lutzoni F."/>
            <person name="Magnuson J."/>
            <person name="Mondo S."/>
            <person name="Nolan M."/>
            <person name="Ohm R."/>
            <person name="Pangilinan J."/>
            <person name="Park H.-J."/>
            <person name="Ramirez L."/>
            <person name="Alfaro M."/>
            <person name="Sun H."/>
            <person name="Tritt A."/>
            <person name="Yoshinaga Y."/>
            <person name="Zwiers L.-H."/>
            <person name="Turgeon B.G."/>
            <person name="Goodwin S.B."/>
            <person name="Spatafora J.W."/>
            <person name="Crous P.W."/>
            <person name="Grigoriev I.V."/>
        </authorList>
    </citation>
    <scope>NUCLEOTIDE SEQUENCE</scope>
    <source>
        <strain evidence="3">CBS 342.82</strain>
    </source>
</reference>
<gene>
    <name evidence="3" type="ORF">K489DRAFT_423639</name>
</gene>
<reference evidence="3" key="3">
    <citation type="submission" date="2025-08" db="UniProtKB">
        <authorList>
            <consortium name="RefSeq"/>
        </authorList>
    </citation>
    <scope>IDENTIFICATION</scope>
    <source>
        <strain evidence="3">CBS 342.82</strain>
    </source>
</reference>
<evidence type="ECO:0000313" key="3">
    <source>
        <dbReference type="RefSeq" id="XP_033460474.1"/>
    </source>
</evidence>
<feature type="region of interest" description="Disordered" evidence="1">
    <location>
        <begin position="106"/>
        <end position="133"/>
    </location>
</feature>
<reference evidence="3" key="2">
    <citation type="submission" date="2020-04" db="EMBL/GenBank/DDBJ databases">
        <authorList>
            <consortium name="NCBI Genome Project"/>
        </authorList>
    </citation>
    <scope>NUCLEOTIDE SEQUENCE</scope>
    <source>
        <strain evidence="3">CBS 342.82</strain>
    </source>
</reference>
<protein>
    <submittedName>
        <fullName evidence="3">Uncharacterized protein</fullName>
    </submittedName>
</protein>
<organism evidence="3">
    <name type="scientific">Dissoconium aciculare CBS 342.82</name>
    <dbReference type="NCBI Taxonomy" id="1314786"/>
    <lineage>
        <taxon>Eukaryota</taxon>
        <taxon>Fungi</taxon>
        <taxon>Dikarya</taxon>
        <taxon>Ascomycota</taxon>
        <taxon>Pezizomycotina</taxon>
        <taxon>Dothideomycetes</taxon>
        <taxon>Dothideomycetidae</taxon>
        <taxon>Mycosphaerellales</taxon>
        <taxon>Dissoconiaceae</taxon>
        <taxon>Dissoconium</taxon>
    </lineage>
</organism>
<name>A0A6J3M6B6_9PEZI</name>
<keyword evidence="2" id="KW-1185">Reference proteome</keyword>
<evidence type="ECO:0000313" key="2">
    <source>
        <dbReference type="Proteomes" id="UP000504637"/>
    </source>
</evidence>
<dbReference type="GeneID" id="54366053"/>
<dbReference type="Proteomes" id="UP000504637">
    <property type="component" value="Unplaced"/>
</dbReference>